<dbReference type="Gene3D" id="3.30.420.40">
    <property type="match status" value="2"/>
</dbReference>
<dbReference type="SUPFAM" id="SSF53067">
    <property type="entry name" value="Actin-like ATPase domain"/>
    <property type="match status" value="2"/>
</dbReference>
<feature type="site" description="Transition state stabilizer" evidence="9">
    <location>
        <position position="242"/>
    </location>
</feature>
<dbReference type="OrthoDB" id="9802453at2"/>
<keyword evidence="2 9" id="KW-0963">Cytoplasm</keyword>
<dbReference type="PROSITE" id="PS01076">
    <property type="entry name" value="ACETATE_KINASE_2"/>
    <property type="match status" value="1"/>
</dbReference>
<keyword evidence="12" id="KW-1185">Reference proteome</keyword>
<dbReference type="STRING" id="983920.Y88_2815"/>
<evidence type="ECO:0000256" key="6">
    <source>
        <dbReference type="ARBA" id="ARBA00022777"/>
    </source>
</evidence>
<dbReference type="Pfam" id="PF00871">
    <property type="entry name" value="Acetate_kinase"/>
    <property type="match status" value="1"/>
</dbReference>
<dbReference type="PIRSF" id="PIRSF000722">
    <property type="entry name" value="Acetate_prop_kin"/>
    <property type="match status" value="1"/>
</dbReference>
<comment type="subcellular location">
    <subcellularLocation>
        <location evidence="9">Cytoplasm</location>
    </subcellularLocation>
</comment>
<dbReference type="InterPro" id="IPR023865">
    <property type="entry name" value="Aliphatic_acid_kinase_CS"/>
</dbReference>
<feature type="binding site" evidence="9">
    <location>
        <begin position="209"/>
        <end position="213"/>
    </location>
    <ligand>
        <name>ATP</name>
        <dbReference type="ChEBI" id="CHEBI:30616"/>
    </ligand>
</feature>
<dbReference type="EC" id="2.7.2.1" evidence="9"/>
<dbReference type="InParanoid" id="F1Z4B5"/>
<comment type="caution">
    <text evidence="11">The sequence shown here is derived from an EMBL/GenBank/DDBJ whole genome shotgun (WGS) entry which is preliminary data.</text>
</comment>
<name>F1Z4B5_9SPHN</name>
<dbReference type="GO" id="GO:0000287">
    <property type="term" value="F:magnesium ion binding"/>
    <property type="evidence" value="ECO:0007669"/>
    <property type="project" value="UniProtKB-UniRule"/>
</dbReference>
<dbReference type="InterPro" id="IPR043129">
    <property type="entry name" value="ATPase_NBD"/>
</dbReference>
<feature type="site" description="Transition state stabilizer" evidence="9">
    <location>
        <position position="182"/>
    </location>
</feature>
<dbReference type="PANTHER" id="PTHR21060">
    <property type="entry name" value="ACETATE KINASE"/>
    <property type="match status" value="1"/>
</dbReference>
<dbReference type="Proteomes" id="UP000004728">
    <property type="component" value="Unassembled WGS sequence"/>
</dbReference>
<dbReference type="RefSeq" id="WP_008068367.1">
    <property type="nucleotide sequence ID" value="NZ_AQWK01000009.1"/>
</dbReference>
<keyword evidence="6 9" id="KW-0418">Kinase</keyword>
<evidence type="ECO:0000256" key="8">
    <source>
        <dbReference type="ARBA" id="ARBA00022842"/>
    </source>
</evidence>
<dbReference type="GO" id="GO:0006085">
    <property type="term" value="P:acetyl-CoA biosynthetic process"/>
    <property type="evidence" value="ECO:0007669"/>
    <property type="project" value="UniProtKB-UniRule"/>
</dbReference>
<comment type="similarity">
    <text evidence="1 9 10">Belongs to the acetokinase family.</text>
</comment>
<keyword evidence="5 9" id="KW-0547">Nucleotide-binding</keyword>
<evidence type="ECO:0000256" key="2">
    <source>
        <dbReference type="ARBA" id="ARBA00022490"/>
    </source>
</evidence>
<feature type="binding site" evidence="9">
    <location>
        <begin position="329"/>
        <end position="333"/>
    </location>
    <ligand>
        <name>ATP</name>
        <dbReference type="ChEBI" id="CHEBI:30616"/>
    </ligand>
</feature>
<dbReference type="PANTHER" id="PTHR21060:SF21">
    <property type="entry name" value="ACETATE KINASE"/>
    <property type="match status" value="1"/>
</dbReference>
<feature type="binding site" evidence="9">
    <location>
        <begin position="284"/>
        <end position="286"/>
    </location>
    <ligand>
        <name>ATP</name>
        <dbReference type="ChEBI" id="CHEBI:30616"/>
    </ligand>
</feature>
<organism evidence="11 12">
    <name type="scientific">Novosphingobium nitrogenifigens DSM 19370</name>
    <dbReference type="NCBI Taxonomy" id="983920"/>
    <lineage>
        <taxon>Bacteria</taxon>
        <taxon>Pseudomonadati</taxon>
        <taxon>Pseudomonadota</taxon>
        <taxon>Alphaproteobacteria</taxon>
        <taxon>Sphingomonadales</taxon>
        <taxon>Sphingomonadaceae</taxon>
        <taxon>Novosphingobium</taxon>
    </lineage>
</organism>
<dbReference type="FunCoup" id="F1Z4B5">
    <property type="interactions" value="542"/>
</dbReference>
<evidence type="ECO:0000256" key="5">
    <source>
        <dbReference type="ARBA" id="ARBA00022741"/>
    </source>
</evidence>
<comment type="cofactor">
    <cofactor evidence="9">
        <name>Mg(2+)</name>
        <dbReference type="ChEBI" id="CHEBI:18420"/>
    </cofactor>
    <cofactor evidence="9">
        <name>Mn(2+)</name>
        <dbReference type="ChEBI" id="CHEBI:29035"/>
    </cofactor>
    <text evidence="9">Mg(2+). Can also accept Mn(2+).</text>
</comment>
<evidence type="ECO:0000256" key="1">
    <source>
        <dbReference type="ARBA" id="ARBA00008748"/>
    </source>
</evidence>
<dbReference type="PRINTS" id="PR00471">
    <property type="entry name" value="ACETATEKNASE"/>
</dbReference>
<proteinExistence type="inferred from homology"/>
<evidence type="ECO:0000313" key="12">
    <source>
        <dbReference type="Proteomes" id="UP000004728"/>
    </source>
</evidence>
<comment type="pathway">
    <text evidence="9">Metabolic intermediate biosynthesis; acetyl-CoA biosynthesis; acetyl-CoA from acetate: step 1/2.</text>
</comment>
<dbReference type="HOGENOM" id="CLU_020352_0_0_5"/>
<dbReference type="GO" id="GO:0005829">
    <property type="term" value="C:cytosol"/>
    <property type="evidence" value="ECO:0007669"/>
    <property type="project" value="TreeGrafter"/>
</dbReference>
<feature type="binding site" evidence="9">
    <location>
        <position position="9"/>
    </location>
    <ligand>
        <name>Mg(2+)</name>
        <dbReference type="ChEBI" id="CHEBI:18420"/>
    </ligand>
</feature>
<evidence type="ECO:0000256" key="4">
    <source>
        <dbReference type="ARBA" id="ARBA00022723"/>
    </source>
</evidence>
<dbReference type="UniPathway" id="UPA00340">
    <property type="reaction ID" value="UER00458"/>
</dbReference>
<reference evidence="11 12" key="1">
    <citation type="journal article" date="2012" name="J. Bacteriol.">
        <title>Draft Genome Sequence of Novosphingobium nitrogenifigens Y88T.</title>
        <authorList>
            <person name="Strabala T.J."/>
            <person name="Macdonald L."/>
            <person name="Liu V."/>
            <person name="Smit A.M."/>
        </authorList>
    </citation>
    <scope>NUCLEOTIDE SEQUENCE [LARGE SCALE GENOMIC DNA]</scope>
    <source>
        <strain evidence="11 12">DSM 19370</strain>
    </source>
</reference>
<dbReference type="PROSITE" id="PS01075">
    <property type="entry name" value="ACETATE_KINASE_1"/>
    <property type="match status" value="1"/>
</dbReference>
<comment type="catalytic activity">
    <reaction evidence="9">
        <text>acetate + ATP = acetyl phosphate + ADP</text>
        <dbReference type="Rhea" id="RHEA:11352"/>
        <dbReference type="ChEBI" id="CHEBI:22191"/>
        <dbReference type="ChEBI" id="CHEBI:30089"/>
        <dbReference type="ChEBI" id="CHEBI:30616"/>
        <dbReference type="ChEBI" id="CHEBI:456216"/>
        <dbReference type="EC" id="2.7.2.1"/>
    </reaction>
</comment>
<feature type="binding site" evidence="9">
    <location>
        <position position="380"/>
    </location>
    <ligand>
        <name>Mg(2+)</name>
        <dbReference type="ChEBI" id="CHEBI:18420"/>
    </ligand>
</feature>
<dbReference type="GO" id="GO:0005524">
    <property type="term" value="F:ATP binding"/>
    <property type="evidence" value="ECO:0007669"/>
    <property type="project" value="UniProtKB-KW"/>
</dbReference>
<keyword evidence="8 9" id="KW-0460">Magnesium</keyword>
<keyword evidence="3 9" id="KW-0808">Transferase</keyword>
<dbReference type="GO" id="GO:0006083">
    <property type="term" value="P:acetate metabolic process"/>
    <property type="evidence" value="ECO:0007669"/>
    <property type="project" value="TreeGrafter"/>
</dbReference>
<dbReference type="EMBL" id="AEWJ01000018">
    <property type="protein sequence ID" value="EGD60525.1"/>
    <property type="molecule type" value="Genomic_DNA"/>
</dbReference>
<comment type="subunit">
    <text evidence="9">Homodimer.</text>
</comment>
<feature type="binding site" evidence="9">
    <location>
        <position position="94"/>
    </location>
    <ligand>
        <name>substrate</name>
    </ligand>
</feature>
<dbReference type="InterPro" id="IPR000890">
    <property type="entry name" value="Aliphatic_acid_kin_short-chain"/>
</dbReference>
<sequence length="397" mass="42173">MTRGLVSLNAGSSSIKFGLYRLDPDGRPRHAAGGKIEGIGTAPHLAAKADDGSLAVDRRWTDGAGLSHEELLAELIDWAVDHLKGHEVVGIGHRVVHGGRQFAAPVRIDEDVLTKLESLSALAPLHQPHNLAAIRAMAKLAPDVPQVATFDTAFHRGRADETKRFALPRAMYDRGIRRYGFHGLSYAWIARELARVAPTLAAGRVVVAHLGNGASLCAMHGGKSVDTTMGFTALDGLVMGTRCGTLDAGLVLHLIRHEGMDPADVETLFYQRSGLLGVSGISSDMRTLHESDAPAAQEAITLFTARAAREIAALATSMGGLDGVVFTAGIGENDPVIRAMIAKRLEFIGLAIDETANAANARDIHASGSRVAAMVIPTDEERMIAFDTVTCLDLHEA</sequence>
<dbReference type="NCBIfam" id="TIGR00016">
    <property type="entry name" value="ackA"/>
    <property type="match status" value="1"/>
</dbReference>
<keyword evidence="7 9" id="KW-0067">ATP-binding</keyword>
<dbReference type="GO" id="GO:0008776">
    <property type="term" value="F:acetate kinase activity"/>
    <property type="evidence" value="ECO:0007669"/>
    <property type="project" value="UniProtKB-UniRule"/>
</dbReference>
<evidence type="ECO:0000256" key="10">
    <source>
        <dbReference type="RuleBase" id="RU003835"/>
    </source>
</evidence>
<evidence type="ECO:0000256" key="3">
    <source>
        <dbReference type="ARBA" id="ARBA00022679"/>
    </source>
</evidence>
<comment type="function">
    <text evidence="9">Catalyzes the formation of acetyl phosphate from acetate and ATP. Can also catalyze the reverse reaction.</text>
</comment>
<feature type="binding site" evidence="9">
    <location>
        <position position="16"/>
    </location>
    <ligand>
        <name>ATP</name>
        <dbReference type="ChEBI" id="CHEBI:30616"/>
    </ligand>
</feature>
<dbReference type="HAMAP" id="MF_00020">
    <property type="entry name" value="Acetate_kinase"/>
    <property type="match status" value="1"/>
</dbReference>
<accession>F1Z4B5</accession>
<evidence type="ECO:0000256" key="7">
    <source>
        <dbReference type="ARBA" id="ARBA00022840"/>
    </source>
</evidence>
<protein>
    <recommendedName>
        <fullName evidence="9">Acetate kinase</fullName>
        <ecNumber evidence="9">2.7.2.1</ecNumber>
    </recommendedName>
    <alternativeName>
        <fullName evidence="9">Acetokinase</fullName>
    </alternativeName>
</protein>
<evidence type="ECO:0000313" key="11">
    <source>
        <dbReference type="EMBL" id="EGD60525.1"/>
    </source>
</evidence>
<evidence type="ECO:0000256" key="9">
    <source>
        <dbReference type="HAMAP-Rule" id="MF_00020"/>
    </source>
</evidence>
<dbReference type="InterPro" id="IPR004372">
    <property type="entry name" value="Ac/propionate_kinase"/>
</dbReference>
<dbReference type="NCBIfam" id="NF005462">
    <property type="entry name" value="PRK07058.1"/>
    <property type="match status" value="1"/>
</dbReference>
<keyword evidence="4 9" id="KW-0479">Metal-binding</keyword>
<feature type="active site" description="Proton donor/acceptor" evidence="9">
    <location>
        <position position="151"/>
    </location>
</feature>
<gene>
    <name evidence="9" type="primary">ackA</name>
    <name evidence="11" type="ORF">Y88_2815</name>
</gene>
<dbReference type="eggNOG" id="COG0282">
    <property type="taxonomic scope" value="Bacteria"/>
</dbReference>
<dbReference type="AlphaFoldDB" id="F1Z4B5"/>